<feature type="transmembrane region" description="Helical" evidence="8">
    <location>
        <begin position="225"/>
        <end position="247"/>
    </location>
</feature>
<feature type="transmembrane region" description="Helical" evidence="8">
    <location>
        <begin position="278"/>
        <end position="299"/>
    </location>
</feature>
<feature type="transmembrane region" description="Helical" evidence="8">
    <location>
        <begin position="129"/>
        <end position="149"/>
    </location>
</feature>
<dbReference type="PANTHER" id="PTHR34975">
    <property type="entry name" value="SPORE GERMINATION PROTEIN A2"/>
    <property type="match status" value="1"/>
</dbReference>
<organism evidence="9 10">
    <name type="scientific">Caldanaerobacter subterraneus</name>
    <dbReference type="NCBI Taxonomy" id="911092"/>
    <lineage>
        <taxon>Bacteria</taxon>
        <taxon>Bacillati</taxon>
        <taxon>Bacillota</taxon>
        <taxon>Clostridia</taxon>
        <taxon>Thermoanaerobacterales</taxon>
        <taxon>Thermoanaerobacteraceae</taxon>
        <taxon>Caldanaerobacter</taxon>
    </lineage>
</organism>
<proteinExistence type="inferred from homology"/>
<evidence type="ECO:0000256" key="2">
    <source>
        <dbReference type="ARBA" id="ARBA00007998"/>
    </source>
</evidence>
<dbReference type="Pfam" id="PF03845">
    <property type="entry name" value="Spore_permease"/>
    <property type="match status" value="1"/>
</dbReference>
<keyword evidence="7 8" id="KW-0472">Membrane</keyword>
<evidence type="ECO:0000256" key="6">
    <source>
        <dbReference type="ARBA" id="ARBA00022989"/>
    </source>
</evidence>
<dbReference type="InterPro" id="IPR004761">
    <property type="entry name" value="Spore_GerAB"/>
</dbReference>
<keyword evidence="6 8" id="KW-1133">Transmembrane helix</keyword>
<evidence type="ECO:0000256" key="1">
    <source>
        <dbReference type="ARBA" id="ARBA00004141"/>
    </source>
</evidence>
<evidence type="ECO:0000256" key="5">
    <source>
        <dbReference type="ARBA" id="ARBA00022692"/>
    </source>
</evidence>
<gene>
    <name evidence="9" type="ORF">DEA61_10965</name>
</gene>
<protein>
    <submittedName>
        <fullName evidence="9">Spore gernimation protein</fullName>
    </submittedName>
</protein>
<dbReference type="RefSeq" id="WP_278429546.1">
    <property type="nucleotide sequence ID" value="NZ_DOLB01000163.1"/>
</dbReference>
<comment type="caution">
    <text evidence="9">The sequence shown here is derived from an EMBL/GenBank/DDBJ whole genome shotgun (WGS) entry which is preliminary data.</text>
</comment>
<feature type="transmembrane region" description="Helical" evidence="8">
    <location>
        <begin position="349"/>
        <end position="365"/>
    </location>
</feature>
<keyword evidence="4" id="KW-0309">Germination</keyword>
<keyword evidence="5 8" id="KW-0812">Transmembrane</keyword>
<accession>A0A117KVP6</accession>
<name>A0A117KVP6_9THEO</name>
<feature type="transmembrane region" description="Helical" evidence="8">
    <location>
        <begin position="21"/>
        <end position="44"/>
    </location>
</feature>
<feature type="transmembrane region" description="Helical" evidence="8">
    <location>
        <begin position="193"/>
        <end position="213"/>
    </location>
</feature>
<feature type="transmembrane region" description="Helical" evidence="8">
    <location>
        <begin position="156"/>
        <end position="173"/>
    </location>
</feature>
<dbReference type="NCBIfam" id="TIGR00912">
    <property type="entry name" value="2A0309"/>
    <property type="match status" value="1"/>
</dbReference>
<dbReference type="Proteomes" id="UP000264445">
    <property type="component" value="Unassembled WGS sequence"/>
</dbReference>
<evidence type="ECO:0000256" key="3">
    <source>
        <dbReference type="ARBA" id="ARBA00022448"/>
    </source>
</evidence>
<sequence length="369" mass="41958">MLKGMEQFERTSEKKISTKQLVFFLVTTVISTADVFLPSFVALAAKQDSWISIIISFLVSSSIFVFYYKLAMMFKEEILFSYVDKIVGSFLGKVISFLYLLFILHGISLVMRELIEIMVNAFMPHTPPIVFYVVLMVSVMYTVSKGFLAIVKLNELLFPFGMLLLAFVIALDLPKVDMRNFLPILENGIMAPIIGSVLITPFMLETVIILFIFPHISQKEKALKGGIISLGILALSMMLGVLAIGIFGAKTAANFQFTALEMVRNIRISDYIQRFDSLVMAMWLMGIYIKIVIFTYLFAKGLAETIKSTDYRFILLPLATLLIPLAENVSESLDGLYTYFQRCFPFEGFWFEVFFPLLLYTIAKIRKIK</sequence>
<dbReference type="GO" id="GO:0009847">
    <property type="term" value="P:spore germination"/>
    <property type="evidence" value="ECO:0007669"/>
    <property type="project" value="InterPro"/>
</dbReference>
<feature type="transmembrane region" description="Helical" evidence="8">
    <location>
        <begin position="90"/>
        <end position="109"/>
    </location>
</feature>
<feature type="transmembrane region" description="Helical" evidence="8">
    <location>
        <begin position="50"/>
        <end position="70"/>
    </location>
</feature>
<keyword evidence="3" id="KW-0813">Transport</keyword>
<evidence type="ECO:0000256" key="4">
    <source>
        <dbReference type="ARBA" id="ARBA00022544"/>
    </source>
</evidence>
<evidence type="ECO:0000256" key="8">
    <source>
        <dbReference type="SAM" id="Phobius"/>
    </source>
</evidence>
<evidence type="ECO:0000313" key="10">
    <source>
        <dbReference type="Proteomes" id="UP000264445"/>
    </source>
</evidence>
<dbReference type="GO" id="GO:0016020">
    <property type="term" value="C:membrane"/>
    <property type="evidence" value="ECO:0007669"/>
    <property type="project" value="UniProtKB-SubCell"/>
</dbReference>
<comment type="similarity">
    <text evidence="2">Belongs to the amino acid-polyamine-organocation (APC) superfamily. Spore germination protein (SGP) (TC 2.A.3.9) family.</text>
</comment>
<evidence type="ECO:0000256" key="7">
    <source>
        <dbReference type="ARBA" id="ARBA00023136"/>
    </source>
</evidence>
<comment type="subcellular location">
    <subcellularLocation>
        <location evidence="1">Membrane</location>
        <topology evidence="1">Multi-pass membrane protein</topology>
    </subcellularLocation>
</comment>
<dbReference type="EMBL" id="DOLB01000163">
    <property type="protein sequence ID" value="HBT50274.1"/>
    <property type="molecule type" value="Genomic_DNA"/>
</dbReference>
<dbReference type="AlphaFoldDB" id="A0A117KVP6"/>
<evidence type="ECO:0000313" key="9">
    <source>
        <dbReference type="EMBL" id="HBT50274.1"/>
    </source>
</evidence>
<feature type="transmembrane region" description="Helical" evidence="8">
    <location>
        <begin position="311"/>
        <end position="329"/>
    </location>
</feature>
<reference evidence="9 10" key="1">
    <citation type="journal article" date="2018" name="Nat. Biotechnol.">
        <title>A standardized bacterial taxonomy based on genome phylogeny substantially revises the tree of life.</title>
        <authorList>
            <person name="Parks D.H."/>
            <person name="Chuvochina M."/>
            <person name="Waite D.W."/>
            <person name="Rinke C."/>
            <person name="Skarshewski A."/>
            <person name="Chaumeil P.A."/>
            <person name="Hugenholtz P."/>
        </authorList>
    </citation>
    <scope>NUCLEOTIDE SEQUENCE [LARGE SCALE GENOMIC DNA]</scope>
    <source>
        <strain evidence="9">UBA12544</strain>
    </source>
</reference>
<dbReference type="Gene3D" id="1.20.1740.10">
    <property type="entry name" value="Amino acid/polyamine transporter I"/>
    <property type="match status" value="1"/>
</dbReference>
<dbReference type="PANTHER" id="PTHR34975:SF2">
    <property type="entry name" value="SPORE GERMINATION PROTEIN A2"/>
    <property type="match status" value="1"/>
</dbReference>